<evidence type="ECO:0000313" key="2">
    <source>
        <dbReference type="Proteomes" id="UP000634136"/>
    </source>
</evidence>
<evidence type="ECO:0000313" key="1">
    <source>
        <dbReference type="EMBL" id="KAF7810227.1"/>
    </source>
</evidence>
<dbReference type="AlphaFoldDB" id="A0A834SYD5"/>
<reference evidence="1" key="1">
    <citation type="submission" date="2020-09" db="EMBL/GenBank/DDBJ databases">
        <title>Genome-Enabled Discovery of Anthraquinone Biosynthesis in Senna tora.</title>
        <authorList>
            <person name="Kang S.-H."/>
            <person name="Pandey R.P."/>
            <person name="Lee C.-M."/>
            <person name="Sim J.-S."/>
            <person name="Jeong J.-T."/>
            <person name="Choi B.-S."/>
            <person name="Jung M."/>
            <person name="Ginzburg D."/>
            <person name="Zhao K."/>
            <person name="Won S.Y."/>
            <person name="Oh T.-J."/>
            <person name="Yu Y."/>
            <person name="Kim N.-H."/>
            <person name="Lee O.R."/>
            <person name="Lee T.-H."/>
            <person name="Bashyal P."/>
            <person name="Kim T.-S."/>
            <person name="Lee W.-H."/>
            <person name="Kawkins C."/>
            <person name="Kim C.-K."/>
            <person name="Kim J.S."/>
            <person name="Ahn B.O."/>
            <person name="Rhee S.Y."/>
            <person name="Sohng J.K."/>
        </authorList>
    </citation>
    <scope>NUCLEOTIDE SEQUENCE</scope>
    <source>
        <tissue evidence="1">Leaf</tissue>
    </source>
</reference>
<dbReference type="Proteomes" id="UP000634136">
    <property type="component" value="Unassembled WGS sequence"/>
</dbReference>
<protein>
    <submittedName>
        <fullName evidence="1">Uncharacterized protein</fullName>
    </submittedName>
</protein>
<organism evidence="1 2">
    <name type="scientific">Senna tora</name>
    <dbReference type="NCBI Taxonomy" id="362788"/>
    <lineage>
        <taxon>Eukaryota</taxon>
        <taxon>Viridiplantae</taxon>
        <taxon>Streptophyta</taxon>
        <taxon>Embryophyta</taxon>
        <taxon>Tracheophyta</taxon>
        <taxon>Spermatophyta</taxon>
        <taxon>Magnoliopsida</taxon>
        <taxon>eudicotyledons</taxon>
        <taxon>Gunneridae</taxon>
        <taxon>Pentapetalae</taxon>
        <taxon>rosids</taxon>
        <taxon>fabids</taxon>
        <taxon>Fabales</taxon>
        <taxon>Fabaceae</taxon>
        <taxon>Caesalpinioideae</taxon>
        <taxon>Cassia clade</taxon>
        <taxon>Senna</taxon>
    </lineage>
</organism>
<proteinExistence type="predicted"/>
<name>A0A834SYD5_9FABA</name>
<gene>
    <name evidence="1" type="ORF">G2W53_036970</name>
</gene>
<comment type="caution">
    <text evidence="1">The sequence shown here is derived from an EMBL/GenBank/DDBJ whole genome shotgun (WGS) entry which is preliminary data.</text>
</comment>
<keyword evidence="2" id="KW-1185">Reference proteome</keyword>
<sequence length="40" mass="4667">MNHVRVSVRAMRGMGPMRWRGEEVECGETVSRVTTMWMVI</sequence>
<accession>A0A834SYD5</accession>
<dbReference type="EMBL" id="JAAIUW010000011">
    <property type="protein sequence ID" value="KAF7810227.1"/>
    <property type="molecule type" value="Genomic_DNA"/>
</dbReference>